<dbReference type="CDD" id="cd08432">
    <property type="entry name" value="PBP2_GcdR_TrpI_HvrB_AmpR_like"/>
    <property type="match status" value="1"/>
</dbReference>
<dbReference type="PROSITE" id="PS50931">
    <property type="entry name" value="HTH_LYSR"/>
    <property type="match status" value="1"/>
</dbReference>
<organism evidence="6 7">
    <name type="scientific">Trinickia violacea</name>
    <dbReference type="NCBI Taxonomy" id="2571746"/>
    <lineage>
        <taxon>Bacteria</taxon>
        <taxon>Pseudomonadati</taxon>
        <taxon>Pseudomonadota</taxon>
        <taxon>Betaproteobacteria</taxon>
        <taxon>Burkholderiales</taxon>
        <taxon>Burkholderiaceae</taxon>
        <taxon>Trinickia</taxon>
    </lineage>
</organism>
<dbReference type="Gene3D" id="1.10.10.10">
    <property type="entry name" value="Winged helix-like DNA-binding domain superfamily/Winged helix DNA-binding domain"/>
    <property type="match status" value="1"/>
</dbReference>
<dbReference type="GO" id="GO:0043565">
    <property type="term" value="F:sequence-specific DNA binding"/>
    <property type="evidence" value="ECO:0007669"/>
    <property type="project" value="TreeGrafter"/>
</dbReference>
<evidence type="ECO:0000256" key="3">
    <source>
        <dbReference type="ARBA" id="ARBA00023125"/>
    </source>
</evidence>
<keyword evidence="4" id="KW-0804">Transcription</keyword>
<dbReference type="SUPFAM" id="SSF46785">
    <property type="entry name" value="Winged helix' DNA-binding domain"/>
    <property type="match status" value="1"/>
</dbReference>
<reference evidence="6 7" key="1">
    <citation type="submission" date="2019-05" db="EMBL/GenBank/DDBJ databases">
        <title>Burkholderia sp. DHOD12, isolated from subtropical forest soil.</title>
        <authorList>
            <person name="Gao Z.-H."/>
            <person name="Qiu L.-H."/>
        </authorList>
    </citation>
    <scope>NUCLEOTIDE SEQUENCE [LARGE SCALE GENOMIC DNA]</scope>
    <source>
        <strain evidence="6 7">DHOD12</strain>
    </source>
</reference>
<dbReference type="SUPFAM" id="SSF53850">
    <property type="entry name" value="Periplasmic binding protein-like II"/>
    <property type="match status" value="1"/>
</dbReference>
<keyword evidence="2" id="KW-0805">Transcription regulation</keyword>
<keyword evidence="7" id="KW-1185">Reference proteome</keyword>
<dbReference type="GO" id="GO:0006351">
    <property type="term" value="P:DNA-templated transcription"/>
    <property type="evidence" value="ECO:0007669"/>
    <property type="project" value="TreeGrafter"/>
</dbReference>
<evidence type="ECO:0000256" key="2">
    <source>
        <dbReference type="ARBA" id="ARBA00023015"/>
    </source>
</evidence>
<dbReference type="InterPro" id="IPR036390">
    <property type="entry name" value="WH_DNA-bd_sf"/>
</dbReference>
<dbReference type="FunFam" id="1.10.10.10:FF:000001">
    <property type="entry name" value="LysR family transcriptional regulator"/>
    <property type="match status" value="1"/>
</dbReference>
<dbReference type="Gene3D" id="3.40.190.10">
    <property type="entry name" value="Periplasmic binding protein-like II"/>
    <property type="match status" value="2"/>
</dbReference>
<keyword evidence="3" id="KW-0238">DNA-binding</keyword>
<evidence type="ECO:0000256" key="4">
    <source>
        <dbReference type="ARBA" id="ARBA00023163"/>
    </source>
</evidence>
<evidence type="ECO:0000313" key="7">
    <source>
        <dbReference type="Proteomes" id="UP000298656"/>
    </source>
</evidence>
<dbReference type="InterPro" id="IPR005119">
    <property type="entry name" value="LysR_subst-bd"/>
</dbReference>
<proteinExistence type="inferred from homology"/>
<dbReference type="Proteomes" id="UP000298656">
    <property type="component" value="Chromosome 1"/>
</dbReference>
<dbReference type="InterPro" id="IPR036388">
    <property type="entry name" value="WH-like_DNA-bd_sf"/>
</dbReference>
<dbReference type="PANTHER" id="PTHR30537">
    <property type="entry name" value="HTH-TYPE TRANSCRIPTIONAL REGULATOR"/>
    <property type="match status" value="1"/>
</dbReference>
<name>A0A4P8IUP8_9BURK</name>
<gene>
    <name evidence="6" type="ORF">FAZ95_10655</name>
</gene>
<feature type="domain" description="HTH lysR-type" evidence="5">
    <location>
        <begin position="7"/>
        <end position="64"/>
    </location>
</feature>
<evidence type="ECO:0000313" key="6">
    <source>
        <dbReference type="EMBL" id="QCP49589.1"/>
    </source>
</evidence>
<dbReference type="InterPro" id="IPR000847">
    <property type="entry name" value="LysR_HTH_N"/>
</dbReference>
<dbReference type="EMBL" id="CP040077">
    <property type="protein sequence ID" value="QCP49589.1"/>
    <property type="molecule type" value="Genomic_DNA"/>
</dbReference>
<dbReference type="PANTHER" id="PTHR30537:SF26">
    <property type="entry name" value="GLYCINE CLEAVAGE SYSTEM TRANSCRIPTIONAL ACTIVATOR"/>
    <property type="match status" value="1"/>
</dbReference>
<dbReference type="OrthoDB" id="8688993at2"/>
<accession>A0A4P8IUP8</accession>
<dbReference type="Pfam" id="PF03466">
    <property type="entry name" value="LysR_substrate"/>
    <property type="match status" value="1"/>
</dbReference>
<sequence length="299" mass="33114">MALSPLPPLACLQAFEASVRYLSFTRAGQELHLSTSAVSRQISQLEAFLGRRLFVREHNALRLTPAGETYAVDVRRMLELCASATSSLMARVVKSRLTVSCSAGISVFWLAPRIGSFIDANPDVDLRIIVRDHFGVVSPGEYDVGIFYLRNAEVPGTHTRKLFDERVFPVCSPTYLDGRKLAPVELLSCTLLVLEDAERSWMSWHSWFERTGLERAALNQTIIVNSYPLIVQLATHGKGIALAWNGVIDPLIEHGALVTASDAHATMGGSYFVTWPSERAETSAVRRFRDWVIGQTIPA</sequence>
<evidence type="ECO:0000256" key="1">
    <source>
        <dbReference type="ARBA" id="ARBA00009437"/>
    </source>
</evidence>
<dbReference type="AlphaFoldDB" id="A0A4P8IUP8"/>
<dbReference type="KEGG" id="tvl:FAZ95_10655"/>
<dbReference type="GO" id="GO:0003700">
    <property type="term" value="F:DNA-binding transcription factor activity"/>
    <property type="evidence" value="ECO:0007669"/>
    <property type="project" value="InterPro"/>
</dbReference>
<comment type="similarity">
    <text evidence="1">Belongs to the LysR transcriptional regulatory family.</text>
</comment>
<protein>
    <submittedName>
        <fullName evidence="6">LysR family transcriptional regulator</fullName>
    </submittedName>
</protein>
<evidence type="ECO:0000259" key="5">
    <source>
        <dbReference type="PROSITE" id="PS50931"/>
    </source>
</evidence>
<dbReference type="InterPro" id="IPR058163">
    <property type="entry name" value="LysR-type_TF_proteobact-type"/>
</dbReference>
<dbReference type="Pfam" id="PF00126">
    <property type="entry name" value="HTH_1"/>
    <property type="match status" value="1"/>
</dbReference>
<dbReference type="PRINTS" id="PR00039">
    <property type="entry name" value="HTHLYSR"/>
</dbReference>